<proteinExistence type="predicted"/>
<name>A0A454XYY5_PRIPA</name>
<accession>A0A8R1UZJ6</accession>
<gene>
    <name evidence="1" type="primary">WBGene00280459</name>
</gene>
<protein>
    <submittedName>
        <fullName evidence="1">Uncharacterized protein</fullName>
    </submittedName>
</protein>
<reference evidence="1" key="2">
    <citation type="submission" date="2022-06" db="UniProtKB">
        <authorList>
            <consortium name="EnsemblMetazoa"/>
        </authorList>
    </citation>
    <scope>IDENTIFICATION</scope>
    <source>
        <strain evidence="1">PS312</strain>
    </source>
</reference>
<dbReference type="EnsemblMetazoa" id="PPA42090.1">
    <property type="protein sequence ID" value="PPA42090.1"/>
    <property type="gene ID" value="WBGene00280459"/>
</dbReference>
<sequence>MRASLALLLVSLDLACAAPLKVDHEAAAKKFMGELLNVVKTENHTAILSFLSDKAESYFPGMVTGEAARELKVAVAEYVAADEEKEFELPPSVLAQLKGQLFNKMKQLNNDAKLFVQEIAANKPELPTKYRAFAGDVRAFRLKFEALSSSARSSLIEQFPFFGKLEEIEAMVQILDNIMGHIKGICANVPGFSECDKLAQYFE</sequence>
<dbReference type="Proteomes" id="UP000005239">
    <property type="component" value="Unassembled WGS sequence"/>
</dbReference>
<accession>A0A454XYY5</accession>
<evidence type="ECO:0000313" key="2">
    <source>
        <dbReference type="Proteomes" id="UP000005239"/>
    </source>
</evidence>
<dbReference type="AlphaFoldDB" id="A0A454XYY5"/>
<keyword evidence="2" id="KW-1185">Reference proteome</keyword>
<evidence type="ECO:0000313" key="1">
    <source>
        <dbReference type="EnsemblMetazoa" id="PPA42090.1"/>
    </source>
</evidence>
<reference evidence="2" key="1">
    <citation type="journal article" date="2008" name="Nat. Genet.">
        <title>The Pristionchus pacificus genome provides a unique perspective on nematode lifestyle and parasitism.</title>
        <authorList>
            <person name="Dieterich C."/>
            <person name="Clifton S.W."/>
            <person name="Schuster L.N."/>
            <person name="Chinwalla A."/>
            <person name="Delehaunty K."/>
            <person name="Dinkelacker I."/>
            <person name="Fulton L."/>
            <person name="Fulton R."/>
            <person name="Godfrey J."/>
            <person name="Minx P."/>
            <person name="Mitreva M."/>
            <person name="Roeseler W."/>
            <person name="Tian H."/>
            <person name="Witte H."/>
            <person name="Yang S.P."/>
            <person name="Wilson R.K."/>
            <person name="Sommer R.J."/>
        </authorList>
    </citation>
    <scope>NUCLEOTIDE SEQUENCE [LARGE SCALE GENOMIC DNA]</scope>
    <source>
        <strain evidence="2">PS312</strain>
    </source>
</reference>
<organism evidence="1 2">
    <name type="scientific">Pristionchus pacificus</name>
    <name type="common">Parasitic nematode worm</name>
    <dbReference type="NCBI Taxonomy" id="54126"/>
    <lineage>
        <taxon>Eukaryota</taxon>
        <taxon>Metazoa</taxon>
        <taxon>Ecdysozoa</taxon>
        <taxon>Nematoda</taxon>
        <taxon>Chromadorea</taxon>
        <taxon>Rhabditida</taxon>
        <taxon>Rhabditina</taxon>
        <taxon>Diplogasteromorpha</taxon>
        <taxon>Diplogasteroidea</taxon>
        <taxon>Neodiplogasteridae</taxon>
        <taxon>Pristionchus</taxon>
    </lineage>
</organism>